<feature type="region of interest" description="Disordered" evidence="1">
    <location>
        <begin position="81"/>
        <end position="103"/>
    </location>
</feature>
<feature type="compositionally biased region" description="Acidic residues" evidence="1">
    <location>
        <begin position="1227"/>
        <end position="1236"/>
    </location>
</feature>
<feature type="region of interest" description="Disordered" evidence="1">
    <location>
        <begin position="1346"/>
        <end position="1422"/>
    </location>
</feature>
<dbReference type="SMART" id="SM00564">
    <property type="entry name" value="PQQ"/>
    <property type="match status" value="4"/>
</dbReference>
<dbReference type="InterPro" id="IPR015943">
    <property type="entry name" value="WD40/YVTN_repeat-like_dom_sf"/>
</dbReference>
<keyword evidence="5" id="KW-1185">Reference proteome</keyword>
<dbReference type="InterPro" id="IPR018391">
    <property type="entry name" value="PQQ_b-propeller_rpt"/>
</dbReference>
<evidence type="ECO:0000313" key="4">
    <source>
        <dbReference type="EMBL" id="KAI1237879.1"/>
    </source>
</evidence>
<feature type="compositionally biased region" description="Polar residues" evidence="1">
    <location>
        <begin position="351"/>
        <end position="360"/>
    </location>
</feature>
<feature type="compositionally biased region" description="Polar residues" evidence="1">
    <location>
        <begin position="1182"/>
        <end position="1198"/>
    </location>
</feature>
<dbReference type="PANTHER" id="PTHR14435">
    <property type="entry name" value="ZINC FINGER PROTEIN 106"/>
    <property type="match status" value="1"/>
</dbReference>
<feature type="region of interest" description="Disordered" evidence="1">
    <location>
        <begin position="415"/>
        <end position="463"/>
    </location>
</feature>
<feature type="compositionally biased region" description="Polar residues" evidence="1">
    <location>
        <begin position="993"/>
        <end position="1008"/>
    </location>
</feature>
<organism evidence="3">
    <name type="scientific">Lamprotornis superbus</name>
    <dbReference type="NCBI Taxonomy" id="245042"/>
    <lineage>
        <taxon>Eukaryota</taxon>
        <taxon>Metazoa</taxon>
        <taxon>Chordata</taxon>
        <taxon>Craniata</taxon>
        <taxon>Vertebrata</taxon>
        <taxon>Euteleostomi</taxon>
        <taxon>Archelosauria</taxon>
        <taxon>Archosauria</taxon>
        <taxon>Dinosauria</taxon>
        <taxon>Saurischia</taxon>
        <taxon>Theropoda</taxon>
        <taxon>Coelurosauria</taxon>
        <taxon>Aves</taxon>
        <taxon>Neognathae</taxon>
        <taxon>Neoaves</taxon>
        <taxon>Telluraves</taxon>
        <taxon>Australaves</taxon>
        <taxon>Passeriformes</taxon>
        <taxon>Sturnidae</taxon>
        <taxon>Lamprotornis</taxon>
    </lineage>
</organism>
<protein>
    <recommendedName>
        <fullName evidence="2">C2H2-type domain-containing protein</fullName>
    </recommendedName>
</protein>
<sequence>MGYRAAALERGAILISMVQQRKCALCHTVCNSKKEMEEHMRSMLHHRELENLKGRDSNHECRVCRVTLVGLSAYAKHISSQLHKENVDAHDRKQEEKEEAEEEYLDKELIQLIKQKKERNRQTEPSCANQELECDDRRSQRRREDRAAYKEREAYDQSSWHHHHASQRDWKWEKDDYVGPRQGKFSHSQRNLNINRHSGGARGRPGWHQNVSGSPLNRHNCGNSGNAWHLSGRGGGTSNWRHGARERNPTWHSEETGHFSSWNSKSYGGNWKPHGANGWNFGNSGASQSYQSQPNIYSKERYACHRPQKGDVLPYRNQRNRDDCLDFTSDKLAVEGVLDFGALKQTESKTSRASGKSVSPSRDKTYRWTPYPSQKTAEQQPRSEDNVDKMDSVLAPVTDSSMKGKTCDGNVSLSKLKQEASSPSNGTSDHLNSCKVMKDSSSGEKPDKDDSRSNRMPSLKSPLLNITDMKLSLTKQDTNSLLKNVRLLLSSTSGEEQNHLSAVNLETNSFSSYPSKLHGACIGNLQDNKDVLSSKLGEPINNLSEAEQNPKGVQSNNSLQNAPLSSCKDTSDQNREETGKALPKKEFRLDSLEDVSGDDLMGSEKSEAIVEKLDSSVSSCLPCDTPEGKSTTSEKKDDEKPSASSIACAQLKNFTFRIEPTVSSSSSQDRLHVDLKASQDGEGNEECVKSHDQFEIEGFENPSDNELQKGGSQSGGLLLSDLSKLGLPASLQRDLTRHISLKSKVGTHLPEPNLNNARRIRNVNCLRKSETEKESGLKPTLRQILSASRRNVNWDQVIQQVTKKKQELGKGLPRFGIEMVPLVQNEQELSEESDPSTLEGFQWEGISLAVPGSARKRSFSESSVIADRNPAFGFFSEQAKIKESGQRQVIAASHSHHITSGYEANTDIEADQKEETPSFPLLPFMSERTEASRRSHSLQATSEITGLTEQDQESPEKKTPLLEKQKVLEISEENRPASNSASLLAVSNNIDAATDSSCTSGTEQNDSQGIGKKRRATGEGSSPEIPSLERKNKRRKIKGKKERSQVDQLLAISLREEELSKSLQSVDSSLLQARAALQAAYVEVQRFLVLKQQITMEMSTLRSQRIQILQGLQALLLPLETYEPSELSEQLSCSALTERRNSKSQMAADSVPSGSLLPLLDTLSSSVPPRGASVPITMPLAFQSSGSTPSDTLDSSVQVKREPVSPKGTELNVNSVLQSSPCAPQTEEVEQNEEETNQQTSVYPVITATISLAGLAACFQHTDEDVHKPAADMGQSGLPENSSPHSLSVFSKREANDTVAERVLLDQCSTSLSKHSVLLEMPMDKTPKLSTEPSEQHLTMAAVPAEKGNRRRRRLRKKKTLRAAHVPDNSDTEQDMIDFKPVRKVKGGKVPKGEKVTTSTPPREEGGVTAQAARNKDENDSDASLELVEVAAPQCEVVDVGSSESGDEKPDSPSKRGSCNSVDQAVLEASCSGYDEVSSTSEIGTNYMNDGKRSVAETQSFTPSLKGSKNSSVKSAHLCPTEVSSEPGEDEEPTEGTFEGHLAAVNAIQIFGNLLYTCSADKTVCAYNLVSRKCVAIFEGHTSKVNCLLVTQTNGKNAALYTGSSDHTINCYNIKTKERMEQFKLEDRVLCLHSRWRILYAGLANGTVVTFSIKNNKQVDTFECHGPRAVSCLATAQEGARKLLVVGSYDCTISVRDARNGLLLRTLEGHSKTILCMKASVVNDLVFSGSSDQSVHAHNIHTGELVRIYKGHNHAVTVVNILGKVMVTACLDKFVRVYELQSHDRLQVYGGHTDMIMCMTIHKSMIYTGCYDGSVRAVRLNLMQNYRCWWHGCSLIFGVVDHLKQHLLTDHTNPNFQTLKCRWKNCDAFFTSRKGSKQVVLFVFLRSIIFGKSKGPLSDLSAIDQISFIASFFDCKEAFLGQESLSFLVGGSGLSLCVVCDNSLAVLKTILLKKYLKKICYKAVQLWKSPGFSGVLWRDFLFVHLKFGADFTIGRLFLLEAIVEERCQTNRKITAIWQYKTLWPNTAASVRGRGWRENFCISWYKDASNIQASAYLVSLTLLDKIRQSTLKLQQWQECYRASSHVLFIMATHGDDVVELVVQPKPCREGKHKGGTAGPRAGKALRHEGLGHTHSPGPASGRLGLEVLCYC</sequence>
<feature type="compositionally biased region" description="Polar residues" evidence="1">
    <location>
        <begin position="542"/>
        <end position="568"/>
    </location>
</feature>
<dbReference type="OrthoDB" id="10002522at2759"/>
<dbReference type="GO" id="GO:0003723">
    <property type="term" value="F:RNA binding"/>
    <property type="evidence" value="ECO:0007669"/>
    <property type="project" value="InterPro"/>
</dbReference>
<feature type="compositionally biased region" description="Polar residues" evidence="1">
    <location>
        <begin position="937"/>
        <end position="949"/>
    </location>
</feature>
<dbReference type="CDD" id="cd00200">
    <property type="entry name" value="WD40"/>
    <property type="match status" value="1"/>
</dbReference>
<feature type="region of interest" description="Disordered" evidence="1">
    <location>
        <begin position="618"/>
        <end position="644"/>
    </location>
</feature>
<dbReference type="InterPro" id="IPR042622">
    <property type="entry name" value="Znf106"/>
</dbReference>
<dbReference type="GO" id="GO:0016020">
    <property type="term" value="C:membrane"/>
    <property type="evidence" value="ECO:0007669"/>
    <property type="project" value="TreeGrafter"/>
</dbReference>
<dbReference type="GO" id="GO:0017124">
    <property type="term" value="F:SH3 domain binding"/>
    <property type="evidence" value="ECO:0007669"/>
    <property type="project" value="TreeGrafter"/>
</dbReference>
<feature type="compositionally biased region" description="Basic residues" evidence="1">
    <location>
        <begin position="1031"/>
        <end position="1041"/>
    </location>
</feature>
<dbReference type="SMART" id="SM00355">
    <property type="entry name" value="ZnF_C2H2"/>
    <property type="match status" value="3"/>
</dbReference>
<feature type="region of interest" description="Disordered" evidence="1">
    <location>
        <begin position="1182"/>
        <end position="1239"/>
    </location>
</feature>
<feature type="compositionally biased region" description="Basic residues" evidence="1">
    <location>
        <begin position="1349"/>
        <end position="1362"/>
    </location>
</feature>
<dbReference type="SUPFAM" id="SSF50978">
    <property type="entry name" value="WD40 repeat-like"/>
    <property type="match status" value="1"/>
</dbReference>
<evidence type="ECO:0000259" key="2">
    <source>
        <dbReference type="PROSITE" id="PS00028"/>
    </source>
</evidence>
<comment type="caution">
    <text evidence="3">The sequence shown here is derived from an EMBL/GenBank/DDBJ whole genome shotgun (WGS) entry which is preliminary data.</text>
</comment>
<feature type="region of interest" description="Disordered" evidence="1">
    <location>
        <begin position="116"/>
        <end position="171"/>
    </location>
</feature>
<feature type="compositionally biased region" description="Polar residues" evidence="1">
    <location>
        <begin position="1211"/>
        <end position="1223"/>
    </location>
</feature>
<dbReference type="Pfam" id="PF00400">
    <property type="entry name" value="WD40"/>
    <property type="match status" value="6"/>
</dbReference>
<proteinExistence type="predicted"/>
<feature type="compositionally biased region" description="Polar residues" evidence="1">
    <location>
        <begin position="1498"/>
        <end position="1514"/>
    </location>
</feature>
<dbReference type="EMBL" id="JADDUC020000007">
    <property type="protein sequence ID" value="KAI1237879.1"/>
    <property type="molecule type" value="Genomic_DNA"/>
</dbReference>
<evidence type="ECO:0000313" key="5">
    <source>
        <dbReference type="Proteomes" id="UP000618051"/>
    </source>
</evidence>
<reference evidence="4" key="3">
    <citation type="submission" date="2022-01" db="EMBL/GenBank/DDBJ databases">
        <authorList>
            <person name="Rubenstein D.R."/>
        </authorList>
    </citation>
    <scope>NUCLEOTIDE SEQUENCE</scope>
    <source>
        <strain evidence="4">SS15</strain>
        <tissue evidence="4">Liver</tissue>
    </source>
</reference>
<feature type="compositionally biased region" description="Basic and acidic residues" evidence="1">
    <location>
        <begin position="569"/>
        <end position="591"/>
    </location>
</feature>
<dbReference type="InterPro" id="IPR003604">
    <property type="entry name" value="Matrin/U1-like-C_Znf_C2H2"/>
</dbReference>
<feature type="compositionally biased region" description="Basic and acidic residues" evidence="1">
    <location>
        <begin position="436"/>
        <end position="453"/>
    </location>
</feature>
<dbReference type="InterPro" id="IPR001680">
    <property type="entry name" value="WD40_rpt"/>
</dbReference>
<dbReference type="Proteomes" id="UP000618051">
    <property type="component" value="Unassembled WGS sequence"/>
</dbReference>
<dbReference type="EMBL" id="JADDUC010000010">
    <property type="protein sequence ID" value="KAG0130556.1"/>
    <property type="molecule type" value="Genomic_DNA"/>
</dbReference>
<feature type="region of interest" description="Disordered" evidence="1">
    <location>
        <begin position="928"/>
        <end position="962"/>
    </location>
</feature>
<dbReference type="PROSITE" id="PS00028">
    <property type="entry name" value="ZINC_FINGER_C2H2_1"/>
    <property type="match status" value="2"/>
</dbReference>
<dbReference type="InterPro" id="IPR036322">
    <property type="entry name" value="WD40_repeat_dom_sf"/>
</dbReference>
<feature type="domain" description="C2H2-type" evidence="2">
    <location>
        <begin position="23"/>
        <end position="45"/>
    </location>
</feature>
<gene>
    <name evidence="4" type="ORF">IHE44_0013969</name>
    <name evidence="3" type="ORF">IHE44_014616</name>
</gene>
<feature type="compositionally biased region" description="Basic and acidic residues" evidence="1">
    <location>
        <begin position="135"/>
        <end position="155"/>
    </location>
</feature>
<dbReference type="GO" id="GO:0005829">
    <property type="term" value="C:cytosol"/>
    <property type="evidence" value="ECO:0007669"/>
    <property type="project" value="TreeGrafter"/>
</dbReference>
<dbReference type="SMART" id="SM00451">
    <property type="entry name" value="ZnF_U1"/>
    <property type="match status" value="2"/>
</dbReference>
<dbReference type="GO" id="GO:0008270">
    <property type="term" value="F:zinc ion binding"/>
    <property type="evidence" value="ECO:0007669"/>
    <property type="project" value="InterPro"/>
</dbReference>
<dbReference type="Gene3D" id="2.130.10.10">
    <property type="entry name" value="YVTN repeat-like/Quinoprotein amine dehydrogenase"/>
    <property type="match status" value="2"/>
</dbReference>
<feature type="compositionally biased region" description="Basic and acidic residues" evidence="1">
    <location>
        <begin position="82"/>
        <end position="96"/>
    </location>
</feature>
<feature type="domain" description="C2H2-type" evidence="2">
    <location>
        <begin position="1828"/>
        <end position="1851"/>
    </location>
</feature>
<accession>A0A835P190</accession>
<feature type="compositionally biased region" description="Polar residues" evidence="1">
    <location>
        <begin position="371"/>
        <end position="380"/>
    </location>
</feature>
<reference evidence="3" key="1">
    <citation type="submission" date="2020-10" db="EMBL/GenBank/DDBJ databases">
        <title>Feather gene expression reveals the developmental basis of iridescence in African starlings.</title>
        <authorList>
            <person name="Rubenstein D.R."/>
        </authorList>
    </citation>
    <scope>NUCLEOTIDE SEQUENCE</scope>
    <source>
        <strain evidence="3">SS15</strain>
        <tissue evidence="3">Liver</tissue>
    </source>
</reference>
<reference evidence="4 5" key="2">
    <citation type="journal article" date="2021" name="J. Hered.">
        <title>Feather Gene Expression Elucidates the Developmental Basis of Plumage Iridescence in African Starlings.</title>
        <authorList>
            <person name="Rubenstein D.R."/>
            <person name="Corvelo A."/>
            <person name="MacManes M.D."/>
            <person name="Maia R."/>
            <person name="Narzisi G."/>
            <person name="Rousaki A."/>
            <person name="Vandenabeele P."/>
            <person name="Shawkey M.D."/>
            <person name="Solomon J."/>
        </authorList>
    </citation>
    <scope>NUCLEOTIDE SEQUENCE [LARGE SCALE GENOMIC DNA]</scope>
    <source>
        <strain evidence="4">SS15</strain>
    </source>
</reference>
<name>A0A835P190_9PASS</name>
<dbReference type="PANTHER" id="PTHR14435:SF2">
    <property type="entry name" value="ZINC FINGER PROTEIN 106"/>
    <property type="match status" value="1"/>
</dbReference>
<dbReference type="SMART" id="SM00320">
    <property type="entry name" value="WD40"/>
    <property type="match status" value="6"/>
</dbReference>
<feature type="region of interest" description="Disordered" evidence="1">
    <location>
        <begin position="1434"/>
        <end position="1461"/>
    </location>
</feature>
<feature type="region of interest" description="Disordered" evidence="1">
    <location>
        <begin position="542"/>
        <end position="603"/>
    </location>
</feature>
<dbReference type="GO" id="GO:0008286">
    <property type="term" value="P:insulin receptor signaling pathway"/>
    <property type="evidence" value="ECO:0007669"/>
    <property type="project" value="TreeGrafter"/>
</dbReference>
<dbReference type="FunFam" id="2.130.10.10:FF:000114">
    <property type="entry name" value="zinc finger protein 106 isoform X1"/>
    <property type="match status" value="1"/>
</dbReference>
<feature type="compositionally biased region" description="Polar residues" evidence="1">
    <location>
        <begin position="415"/>
        <end position="431"/>
    </location>
</feature>
<feature type="region of interest" description="Disordered" evidence="1">
    <location>
        <begin position="347"/>
        <end position="388"/>
    </location>
</feature>
<feature type="region of interest" description="Disordered" evidence="1">
    <location>
        <begin position="993"/>
        <end position="1042"/>
    </location>
</feature>
<evidence type="ECO:0000313" key="3">
    <source>
        <dbReference type="EMBL" id="KAG0130556.1"/>
    </source>
</evidence>
<dbReference type="InterPro" id="IPR013087">
    <property type="entry name" value="Znf_C2H2_type"/>
</dbReference>
<feature type="region of interest" description="Disordered" evidence="1">
    <location>
        <begin position="887"/>
        <end position="909"/>
    </location>
</feature>
<evidence type="ECO:0000256" key="1">
    <source>
        <dbReference type="SAM" id="MobiDB-lite"/>
    </source>
</evidence>
<feature type="compositionally biased region" description="Basic and acidic residues" evidence="1">
    <location>
        <begin position="632"/>
        <end position="641"/>
    </location>
</feature>
<feature type="region of interest" description="Disordered" evidence="1">
    <location>
        <begin position="1498"/>
        <end position="1536"/>
    </location>
</feature>